<dbReference type="InterPro" id="IPR032466">
    <property type="entry name" value="Metal_Hydrolase"/>
</dbReference>
<dbReference type="PANTHER" id="PTHR10443:SF12">
    <property type="entry name" value="DIPEPTIDASE"/>
    <property type="match status" value="1"/>
</dbReference>
<dbReference type="PANTHER" id="PTHR10443">
    <property type="entry name" value="MICROSOMAL DIPEPTIDASE"/>
    <property type="match status" value="1"/>
</dbReference>
<proteinExistence type="predicted"/>
<dbReference type="SUPFAM" id="SSF51556">
    <property type="entry name" value="Metallo-dependent hydrolases"/>
    <property type="match status" value="1"/>
</dbReference>
<dbReference type="CDD" id="cd01301">
    <property type="entry name" value="rDP_like"/>
    <property type="match status" value="1"/>
</dbReference>
<comment type="caution">
    <text evidence="1">The sequence shown here is derived from an EMBL/GenBank/DDBJ whole genome shotgun (WGS) entry which is preliminary data.</text>
</comment>
<reference evidence="2" key="1">
    <citation type="journal article" date="2019" name="Int. J. Syst. Evol. Microbiol.">
        <title>The Global Catalogue of Microorganisms (GCM) 10K type strain sequencing project: providing services to taxonomists for standard genome sequencing and annotation.</title>
        <authorList>
            <consortium name="The Broad Institute Genomics Platform"/>
            <consortium name="The Broad Institute Genome Sequencing Center for Infectious Disease"/>
            <person name="Wu L."/>
            <person name="Ma J."/>
        </authorList>
    </citation>
    <scope>NUCLEOTIDE SEQUENCE [LARGE SCALE GENOMIC DNA]</scope>
    <source>
        <strain evidence="2">CCM 8875</strain>
    </source>
</reference>
<dbReference type="RefSeq" id="WP_131573205.1">
    <property type="nucleotide sequence ID" value="NZ_JBHTOQ010000022.1"/>
</dbReference>
<sequence>MIPVFDGHNDFLQRLVAAGRDAAQLWRQGDGTGHLDLPRLQAGGMVGGFFAIWIPSPSGLNDDAAVHMMENPPFALPLPAQITSDAALPHAFAQASALLALQRTGTLQVVRDAEQLRTCLAEGKIAAILHMEGAEAIPDMDALHLWYGAGLRSLGPVWSRPTRYGHGVPFAYPAGPDTGAGLTEAGHALVAECNALGIMLDLSHLNEAGFNDVARLSDAPLVASHSAVHAICPSSRNLTDRQLRQIADSGGLVGLNFASSFLRPDGRRLPLDDLGVMIRHLDHLLGILGEDGVALGSDFDGALMPRDLADAAGLPNLIAAMQTAGYGPDLIRKIACDNWVNVLERSWKG</sequence>
<dbReference type="Gene3D" id="3.20.20.140">
    <property type="entry name" value="Metal-dependent hydrolases"/>
    <property type="match status" value="1"/>
</dbReference>
<dbReference type="Pfam" id="PF01244">
    <property type="entry name" value="Peptidase_M19"/>
    <property type="match status" value="1"/>
</dbReference>
<dbReference type="Proteomes" id="UP001597302">
    <property type="component" value="Unassembled WGS sequence"/>
</dbReference>
<keyword evidence="2" id="KW-1185">Reference proteome</keyword>
<accession>A0ABW4DY67</accession>
<dbReference type="EMBL" id="JBHTOQ010000022">
    <property type="protein sequence ID" value="MFD1481953.1"/>
    <property type="molecule type" value="Genomic_DNA"/>
</dbReference>
<dbReference type="PROSITE" id="PS51365">
    <property type="entry name" value="RENAL_DIPEPTIDASE_2"/>
    <property type="match status" value="1"/>
</dbReference>
<name>A0ABW4DY67_9RHOB</name>
<gene>
    <name evidence="1" type="ORF">ACFQ5P_11665</name>
</gene>
<protein>
    <submittedName>
        <fullName evidence="1">Dipeptidase</fullName>
    </submittedName>
</protein>
<dbReference type="InterPro" id="IPR008257">
    <property type="entry name" value="Pept_M19"/>
</dbReference>
<evidence type="ECO:0000313" key="1">
    <source>
        <dbReference type="EMBL" id="MFD1481953.1"/>
    </source>
</evidence>
<organism evidence="1 2">
    <name type="scientific">Paracoccus nototheniae</name>
    <dbReference type="NCBI Taxonomy" id="2489002"/>
    <lineage>
        <taxon>Bacteria</taxon>
        <taxon>Pseudomonadati</taxon>
        <taxon>Pseudomonadota</taxon>
        <taxon>Alphaproteobacteria</taxon>
        <taxon>Rhodobacterales</taxon>
        <taxon>Paracoccaceae</taxon>
        <taxon>Paracoccus</taxon>
    </lineage>
</organism>
<evidence type="ECO:0000313" key="2">
    <source>
        <dbReference type="Proteomes" id="UP001597302"/>
    </source>
</evidence>